<feature type="transmembrane region" description="Helical" evidence="12">
    <location>
        <begin position="430"/>
        <end position="451"/>
    </location>
</feature>
<organism evidence="13 14">
    <name type="scientific">Alloprevotella rava</name>
    <dbReference type="NCBI Taxonomy" id="671218"/>
    <lineage>
        <taxon>Bacteria</taxon>
        <taxon>Pseudomonadati</taxon>
        <taxon>Bacteroidota</taxon>
        <taxon>Bacteroidia</taxon>
        <taxon>Bacteroidales</taxon>
        <taxon>Prevotellaceae</taxon>
        <taxon>Alloprevotella</taxon>
    </lineage>
</organism>
<dbReference type="AlphaFoldDB" id="A0A7W5UL89"/>
<dbReference type="InterPro" id="IPR051163">
    <property type="entry name" value="Sodium:Solute_Symporter_SSF"/>
</dbReference>
<keyword evidence="10" id="KW-0739">Sodium transport</keyword>
<dbReference type="Pfam" id="PF00474">
    <property type="entry name" value="SSF"/>
    <property type="match status" value="1"/>
</dbReference>
<dbReference type="Proteomes" id="UP000541425">
    <property type="component" value="Unassembled WGS sequence"/>
</dbReference>
<comment type="subcellular location">
    <subcellularLocation>
        <location evidence="1">Cell membrane</location>
        <topology evidence="1">Multi-pass membrane protein</topology>
    </subcellularLocation>
</comment>
<feature type="transmembrane region" description="Helical" evidence="12">
    <location>
        <begin position="373"/>
        <end position="392"/>
    </location>
</feature>
<evidence type="ECO:0000256" key="11">
    <source>
        <dbReference type="RuleBase" id="RU362091"/>
    </source>
</evidence>
<accession>A0A7W5UL89</accession>
<evidence type="ECO:0000256" key="8">
    <source>
        <dbReference type="ARBA" id="ARBA00023065"/>
    </source>
</evidence>
<feature type="transmembrane region" description="Helical" evidence="12">
    <location>
        <begin position="43"/>
        <end position="67"/>
    </location>
</feature>
<comment type="caution">
    <text evidence="13">The sequence shown here is derived from an EMBL/GenBank/DDBJ whole genome shotgun (WGS) entry which is preliminary data.</text>
</comment>
<feature type="transmembrane region" description="Helical" evidence="12">
    <location>
        <begin position="457"/>
        <end position="476"/>
    </location>
</feature>
<evidence type="ECO:0000256" key="12">
    <source>
        <dbReference type="SAM" id="Phobius"/>
    </source>
</evidence>
<dbReference type="GO" id="GO:0006814">
    <property type="term" value="P:sodium ion transport"/>
    <property type="evidence" value="ECO:0007669"/>
    <property type="project" value="UniProtKB-KW"/>
</dbReference>
<keyword evidence="7" id="KW-0915">Sodium</keyword>
<feature type="transmembrane region" description="Helical" evidence="12">
    <location>
        <begin position="153"/>
        <end position="170"/>
    </location>
</feature>
<dbReference type="Gene3D" id="1.20.1730.10">
    <property type="entry name" value="Sodium/glucose cotransporter"/>
    <property type="match status" value="1"/>
</dbReference>
<sequence length="487" mass="54351">MSTGLLMLLTLAFYFLLLLFISRKSSSSHDNNAFFRANRRSPWWMVAFGMIGASISGVSFISVPGWVGATQMTYLQMCAGFFFGYVVVAFLLLPLYYRLQLTSIYTYLGERFGENTHRTGALFFLLSKLTGAAARLYLVVLVLQQFIAEPLGIPYPLTALITLLLIWLYTRRSGVKTIVRTDALQTLCMLLALGGILWAVISRLGLDFHGVVTTVSQSPLSRIFAWEGTQSFWRQFFSGIVIVIVMTGLDQDMMQKNLTCKNLREAQKNMCSYGLCFLPVNLIFLVLGILLFTFCARQGIAIPEQTDRLLPMLVSNGSLGSIVILPFTIGIVAAAFSSADSAITALTTSCCIDLIGVERHNWEQARQERTRKIVHILMSLTFFAAILLFRAINSTNVINAIYVMASYTYGPLLGLYAFGLFTRRGVRDRLVPWVCIACPIICGLLDHYAPLLWDYKFGYELLMLNGLLTFAGLLLCQTHKAARLSTT</sequence>
<dbReference type="GO" id="GO:0015293">
    <property type="term" value="F:symporter activity"/>
    <property type="evidence" value="ECO:0007669"/>
    <property type="project" value="TreeGrafter"/>
</dbReference>
<evidence type="ECO:0000256" key="4">
    <source>
        <dbReference type="ARBA" id="ARBA00022475"/>
    </source>
</evidence>
<proteinExistence type="inferred from homology"/>
<keyword evidence="3" id="KW-0813">Transport</keyword>
<dbReference type="EMBL" id="JACICA010000001">
    <property type="protein sequence ID" value="MBB3701747.1"/>
    <property type="molecule type" value="Genomic_DNA"/>
</dbReference>
<evidence type="ECO:0000313" key="14">
    <source>
        <dbReference type="Proteomes" id="UP000541425"/>
    </source>
</evidence>
<dbReference type="PROSITE" id="PS50283">
    <property type="entry name" value="NA_SOLUT_SYMP_3"/>
    <property type="match status" value="1"/>
</dbReference>
<dbReference type="PANTHER" id="PTHR42985:SF47">
    <property type="entry name" value="INTEGRAL MEMBRANE TRANSPORT PROTEIN"/>
    <property type="match status" value="1"/>
</dbReference>
<reference evidence="13 14" key="1">
    <citation type="submission" date="2020-08" db="EMBL/GenBank/DDBJ databases">
        <title>Genomic Encyclopedia of Type Strains, Phase IV (KMG-IV): sequencing the most valuable type-strain genomes for metagenomic binning, comparative biology and taxonomic classification.</title>
        <authorList>
            <person name="Goeker M."/>
        </authorList>
    </citation>
    <scope>NUCLEOTIDE SEQUENCE [LARGE SCALE GENOMIC DNA]</scope>
    <source>
        <strain evidence="13 14">DSM 22548</strain>
    </source>
</reference>
<keyword evidence="9 12" id="KW-0472">Membrane</keyword>
<feature type="transmembrane region" description="Helical" evidence="12">
    <location>
        <begin position="270"/>
        <end position="294"/>
    </location>
</feature>
<evidence type="ECO:0000256" key="6">
    <source>
        <dbReference type="ARBA" id="ARBA00022989"/>
    </source>
</evidence>
<dbReference type="GO" id="GO:0005886">
    <property type="term" value="C:plasma membrane"/>
    <property type="evidence" value="ECO:0007669"/>
    <property type="project" value="UniProtKB-SubCell"/>
</dbReference>
<dbReference type="RefSeq" id="WP_183693742.1">
    <property type="nucleotide sequence ID" value="NZ_JACICA010000001.1"/>
</dbReference>
<feature type="transmembrane region" description="Helical" evidence="12">
    <location>
        <begin position="232"/>
        <end position="249"/>
    </location>
</feature>
<keyword evidence="6 12" id="KW-1133">Transmembrane helix</keyword>
<feature type="transmembrane region" description="Helical" evidence="12">
    <location>
        <begin position="120"/>
        <end position="147"/>
    </location>
</feature>
<feature type="transmembrane region" description="Helical" evidence="12">
    <location>
        <begin position="73"/>
        <end position="99"/>
    </location>
</feature>
<evidence type="ECO:0000256" key="10">
    <source>
        <dbReference type="ARBA" id="ARBA00023201"/>
    </source>
</evidence>
<dbReference type="InterPro" id="IPR038377">
    <property type="entry name" value="Na/Glc_symporter_sf"/>
</dbReference>
<evidence type="ECO:0000256" key="7">
    <source>
        <dbReference type="ARBA" id="ARBA00023053"/>
    </source>
</evidence>
<name>A0A7W5UL89_9BACT</name>
<evidence type="ECO:0000313" key="13">
    <source>
        <dbReference type="EMBL" id="MBB3701747.1"/>
    </source>
</evidence>
<gene>
    <name evidence="13" type="ORF">FHS60_000189</name>
</gene>
<dbReference type="PANTHER" id="PTHR42985">
    <property type="entry name" value="SODIUM-COUPLED MONOCARBOXYLATE TRANSPORTER"/>
    <property type="match status" value="1"/>
</dbReference>
<keyword evidence="8" id="KW-0406">Ion transport</keyword>
<evidence type="ECO:0000256" key="3">
    <source>
        <dbReference type="ARBA" id="ARBA00022448"/>
    </source>
</evidence>
<protein>
    <submittedName>
        <fullName evidence="13">Na+/proline symporter</fullName>
    </submittedName>
</protein>
<evidence type="ECO:0000256" key="1">
    <source>
        <dbReference type="ARBA" id="ARBA00004651"/>
    </source>
</evidence>
<evidence type="ECO:0000256" key="5">
    <source>
        <dbReference type="ARBA" id="ARBA00022692"/>
    </source>
</evidence>
<dbReference type="InterPro" id="IPR001734">
    <property type="entry name" value="Na/solute_symporter"/>
</dbReference>
<evidence type="ECO:0000256" key="9">
    <source>
        <dbReference type="ARBA" id="ARBA00023136"/>
    </source>
</evidence>
<evidence type="ECO:0000256" key="2">
    <source>
        <dbReference type="ARBA" id="ARBA00006434"/>
    </source>
</evidence>
<keyword evidence="4" id="KW-1003">Cell membrane</keyword>
<dbReference type="CDD" id="cd10326">
    <property type="entry name" value="SLC5sbd_NIS-like"/>
    <property type="match status" value="1"/>
</dbReference>
<keyword evidence="5 12" id="KW-0812">Transmembrane</keyword>
<feature type="transmembrane region" description="Helical" evidence="12">
    <location>
        <begin position="314"/>
        <end position="336"/>
    </location>
</feature>
<comment type="similarity">
    <text evidence="2 11">Belongs to the sodium:solute symporter (SSF) (TC 2.A.21) family.</text>
</comment>
<feature type="transmembrane region" description="Helical" evidence="12">
    <location>
        <begin position="398"/>
        <end position="418"/>
    </location>
</feature>
<feature type="transmembrane region" description="Helical" evidence="12">
    <location>
        <begin position="6"/>
        <end position="22"/>
    </location>
</feature>
<feature type="transmembrane region" description="Helical" evidence="12">
    <location>
        <begin position="182"/>
        <end position="201"/>
    </location>
</feature>